<dbReference type="GeneID" id="53316689"/>
<comment type="similarity">
    <text evidence="2">Belongs to the bacterial solute-binding protein 5 family.</text>
</comment>
<keyword evidence="6" id="KW-1185">Reference proteome</keyword>
<dbReference type="GO" id="GO:1904680">
    <property type="term" value="F:peptide transmembrane transporter activity"/>
    <property type="evidence" value="ECO:0007669"/>
    <property type="project" value="TreeGrafter"/>
</dbReference>
<name>A0A143DET7_9PROT</name>
<feature type="region of interest" description="Disordered" evidence="3">
    <location>
        <begin position="519"/>
        <end position="541"/>
    </location>
</feature>
<dbReference type="GO" id="GO:0030288">
    <property type="term" value="C:outer membrane-bounded periplasmic space"/>
    <property type="evidence" value="ECO:0007669"/>
    <property type="project" value="UniProtKB-ARBA"/>
</dbReference>
<reference evidence="5 6" key="1">
    <citation type="submission" date="2016-02" db="EMBL/GenBank/DDBJ databases">
        <title>Complete Genome of H5569, the type strain of the newly described species Haematospirillium jordaniae.</title>
        <authorList>
            <person name="Nicholson A.C."/>
            <person name="Humrighouse B.W."/>
            <person name="Loparov V."/>
            <person name="McQuiston J.R."/>
        </authorList>
    </citation>
    <scope>NUCLEOTIDE SEQUENCE [LARGE SCALE GENOMIC DNA]</scope>
    <source>
        <strain evidence="5 6">H5569</strain>
    </source>
</reference>
<proteinExistence type="inferred from homology"/>
<evidence type="ECO:0000256" key="1">
    <source>
        <dbReference type="ARBA" id="ARBA00004418"/>
    </source>
</evidence>
<dbReference type="EMBL" id="CP014525">
    <property type="protein sequence ID" value="AMW34793.1"/>
    <property type="molecule type" value="Genomic_DNA"/>
</dbReference>
<feature type="compositionally biased region" description="Polar residues" evidence="3">
    <location>
        <begin position="530"/>
        <end position="541"/>
    </location>
</feature>
<dbReference type="RefSeq" id="WP_066134671.1">
    <property type="nucleotide sequence ID" value="NZ_CP014525.1"/>
</dbReference>
<dbReference type="Gene3D" id="3.40.190.10">
    <property type="entry name" value="Periplasmic binding protein-like II"/>
    <property type="match status" value="1"/>
</dbReference>
<dbReference type="GO" id="GO:0043190">
    <property type="term" value="C:ATP-binding cassette (ABC) transporter complex"/>
    <property type="evidence" value="ECO:0007669"/>
    <property type="project" value="InterPro"/>
</dbReference>
<comment type="subcellular location">
    <subcellularLocation>
        <location evidence="1">Periplasm</location>
    </subcellularLocation>
</comment>
<feature type="domain" description="Solute-binding protein family 5" evidence="4">
    <location>
        <begin position="85"/>
        <end position="452"/>
    </location>
</feature>
<dbReference type="STRING" id="1549855.AY555_05910"/>
<dbReference type="Gene3D" id="3.10.105.10">
    <property type="entry name" value="Dipeptide-binding Protein, Domain 3"/>
    <property type="match status" value="1"/>
</dbReference>
<accession>A0A143DET7</accession>
<evidence type="ECO:0000256" key="3">
    <source>
        <dbReference type="SAM" id="MobiDB-lite"/>
    </source>
</evidence>
<evidence type="ECO:0000256" key="2">
    <source>
        <dbReference type="ARBA" id="ARBA00005695"/>
    </source>
</evidence>
<dbReference type="GO" id="GO:0015833">
    <property type="term" value="P:peptide transport"/>
    <property type="evidence" value="ECO:0007669"/>
    <property type="project" value="TreeGrafter"/>
</dbReference>
<dbReference type="PIRSF" id="PIRSF002741">
    <property type="entry name" value="MppA"/>
    <property type="match status" value="1"/>
</dbReference>
<dbReference type="Proteomes" id="UP000076066">
    <property type="component" value="Chromosome"/>
</dbReference>
<dbReference type="InterPro" id="IPR039424">
    <property type="entry name" value="SBP_5"/>
</dbReference>
<evidence type="ECO:0000313" key="6">
    <source>
        <dbReference type="Proteomes" id="UP000076066"/>
    </source>
</evidence>
<dbReference type="SUPFAM" id="SSF53850">
    <property type="entry name" value="Periplasmic binding protein-like II"/>
    <property type="match status" value="1"/>
</dbReference>
<organism evidence="5 6">
    <name type="scientific">Haematospirillum jordaniae</name>
    <dbReference type="NCBI Taxonomy" id="1549855"/>
    <lineage>
        <taxon>Bacteria</taxon>
        <taxon>Pseudomonadati</taxon>
        <taxon>Pseudomonadota</taxon>
        <taxon>Alphaproteobacteria</taxon>
        <taxon>Rhodospirillales</taxon>
        <taxon>Novispirillaceae</taxon>
        <taxon>Haematospirillum</taxon>
    </lineage>
</organism>
<dbReference type="OrthoDB" id="9803988at2"/>
<dbReference type="PANTHER" id="PTHR30290">
    <property type="entry name" value="PERIPLASMIC BINDING COMPONENT OF ABC TRANSPORTER"/>
    <property type="match status" value="1"/>
</dbReference>
<evidence type="ECO:0000313" key="5">
    <source>
        <dbReference type="EMBL" id="AMW34793.1"/>
    </source>
</evidence>
<sequence>MTQQPENLRNTIGKKGAILAVMVLVLVLASHGVAYARNLSEKTLRIALASEIISADPHRHVYMPDILLLSHIYDTLIIRDQDGRLAPSLAVKWTQPTPNTWDFTLRKDAGFHDGAPLRAQDVVSSIQRARSVRDSPVSFGDYLSAIARTEILSPHVLRIHTTDPIPDLPYRLSILKIIPTKAVMASRADFDQLLQKTGSGPYRLQKFDRQKQEVILRASSNYHGPPPQWDTVILRVIPDDALRVTALIAGHIDIIEQLPPADASRLVRNPAYTVTSLKPDQLLFLAPDTRKRHSPFVLKTGNRSTNKNPMHDPRVRRAISLAIDRQALTEDSLCGFAEPTDSPLSSSVHPTHLRSEPEQARELLREAGWEGGFTVSLHMPEDRYVSALEIANTVALQLSRIGVTVVIEPVEPELFYRSAGNGDYSLMLLGIALDMRTPMHPASSLLGSTQKMNRTGWQNPRMDRLLAAAAEMENAGEKSTRLAEIQVILDTEAPVIPLYRQIPLYAMRAHLTMNNTQREGNLADKITPSPLGSRTVSDAGH</sequence>
<gene>
    <name evidence="5" type="ORF">AY555_05910</name>
</gene>
<dbReference type="AlphaFoldDB" id="A0A143DET7"/>
<protein>
    <recommendedName>
        <fullName evidence="4">Solute-binding protein family 5 domain-containing protein</fullName>
    </recommendedName>
</protein>
<dbReference type="Pfam" id="PF00496">
    <property type="entry name" value="SBP_bac_5"/>
    <property type="match status" value="1"/>
</dbReference>
<dbReference type="InterPro" id="IPR030678">
    <property type="entry name" value="Peptide/Ni-bd"/>
</dbReference>
<dbReference type="KEGG" id="hjo:AY555_05910"/>
<evidence type="ECO:0000259" key="4">
    <source>
        <dbReference type="Pfam" id="PF00496"/>
    </source>
</evidence>
<dbReference type="InterPro" id="IPR000914">
    <property type="entry name" value="SBP_5_dom"/>
</dbReference>